<keyword evidence="3" id="KW-0677">Repeat</keyword>
<reference evidence="12 13" key="1">
    <citation type="journal article" date="2020" name="IScience">
        <title>Genome Sequencing of the Endangered Kingdonia uniflora (Circaeasteraceae, Ranunculales) Reveals Potential Mechanisms of Evolutionary Specialization.</title>
        <authorList>
            <person name="Sun Y."/>
            <person name="Deng T."/>
            <person name="Zhang A."/>
            <person name="Moore M.J."/>
            <person name="Landis J.B."/>
            <person name="Lin N."/>
            <person name="Zhang H."/>
            <person name="Zhang X."/>
            <person name="Huang J."/>
            <person name="Zhang X."/>
            <person name="Sun H."/>
            <person name="Wang H."/>
        </authorList>
    </citation>
    <scope>NUCLEOTIDE SEQUENCE [LARGE SCALE GENOMIC DNA]</scope>
    <source>
        <strain evidence="12">TB1705</strain>
        <tissue evidence="12">Leaf</tissue>
    </source>
</reference>
<dbReference type="EMBL" id="JACGCM010002066">
    <property type="protein sequence ID" value="KAF6145404.1"/>
    <property type="molecule type" value="Genomic_DNA"/>
</dbReference>
<dbReference type="PROSITE" id="PS50119">
    <property type="entry name" value="ZF_BBOX"/>
    <property type="match status" value="2"/>
</dbReference>
<keyword evidence="6" id="KW-0805">Transcription regulation</keyword>
<evidence type="ECO:0000256" key="4">
    <source>
        <dbReference type="ARBA" id="ARBA00022771"/>
    </source>
</evidence>
<organism evidence="12 13">
    <name type="scientific">Kingdonia uniflora</name>
    <dbReference type="NCBI Taxonomy" id="39325"/>
    <lineage>
        <taxon>Eukaryota</taxon>
        <taxon>Viridiplantae</taxon>
        <taxon>Streptophyta</taxon>
        <taxon>Embryophyta</taxon>
        <taxon>Tracheophyta</taxon>
        <taxon>Spermatophyta</taxon>
        <taxon>Magnoliopsida</taxon>
        <taxon>Ranunculales</taxon>
        <taxon>Circaeasteraceae</taxon>
        <taxon>Kingdonia</taxon>
    </lineage>
</organism>
<feature type="compositionally biased region" description="Low complexity" evidence="10">
    <location>
        <begin position="116"/>
        <end position="126"/>
    </location>
</feature>
<dbReference type="PANTHER" id="PTHR31832">
    <property type="entry name" value="B-BOX ZINC FINGER PROTEIN 22"/>
    <property type="match status" value="1"/>
</dbReference>
<keyword evidence="5" id="KW-0862">Zinc</keyword>
<dbReference type="FunFam" id="3.30.160.60:FF:000856">
    <property type="entry name" value="B-box zinc finger protein 21"/>
    <property type="match status" value="1"/>
</dbReference>
<keyword evidence="2" id="KW-0479">Metal-binding</keyword>
<proteinExistence type="predicted"/>
<dbReference type="GO" id="GO:0009640">
    <property type="term" value="P:photomorphogenesis"/>
    <property type="evidence" value="ECO:0007669"/>
    <property type="project" value="TreeGrafter"/>
</dbReference>
<dbReference type="SMART" id="SM00336">
    <property type="entry name" value="BBOX"/>
    <property type="match status" value="2"/>
</dbReference>
<feature type="domain" description="B box-type" evidence="11">
    <location>
        <begin position="53"/>
        <end position="100"/>
    </location>
</feature>
<comment type="subcellular location">
    <subcellularLocation>
        <location evidence="1">Nucleus</location>
    </subcellularLocation>
</comment>
<dbReference type="AlphaFoldDB" id="A0A7J7LSB9"/>
<evidence type="ECO:0000256" key="7">
    <source>
        <dbReference type="ARBA" id="ARBA00023163"/>
    </source>
</evidence>
<dbReference type="GO" id="GO:0006355">
    <property type="term" value="P:regulation of DNA-templated transcription"/>
    <property type="evidence" value="ECO:0007669"/>
    <property type="project" value="TreeGrafter"/>
</dbReference>
<name>A0A7J7LSB9_9MAGN</name>
<dbReference type="Proteomes" id="UP000541444">
    <property type="component" value="Unassembled WGS sequence"/>
</dbReference>
<evidence type="ECO:0000313" key="12">
    <source>
        <dbReference type="EMBL" id="KAF6145404.1"/>
    </source>
</evidence>
<evidence type="ECO:0000256" key="10">
    <source>
        <dbReference type="SAM" id="MobiDB-lite"/>
    </source>
</evidence>
<protein>
    <recommendedName>
        <fullName evidence="11">B box-type domain-containing protein</fullName>
    </recommendedName>
</protein>
<evidence type="ECO:0000256" key="1">
    <source>
        <dbReference type="ARBA" id="ARBA00004123"/>
    </source>
</evidence>
<dbReference type="CDD" id="cd19821">
    <property type="entry name" value="Bbox1_BBX-like"/>
    <property type="match status" value="2"/>
</dbReference>
<evidence type="ECO:0000256" key="9">
    <source>
        <dbReference type="PROSITE-ProRule" id="PRU00024"/>
    </source>
</evidence>
<evidence type="ECO:0000256" key="3">
    <source>
        <dbReference type="ARBA" id="ARBA00022737"/>
    </source>
</evidence>
<keyword evidence="7" id="KW-0804">Transcription</keyword>
<dbReference type="GO" id="GO:0000976">
    <property type="term" value="F:transcription cis-regulatory region binding"/>
    <property type="evidence" value="ECO:0007669"/>
    <property type="project" value="UniProtKB-ARBA"/>
</dbReference>
<gene>
    <name evidence="12" type="ORF">GIB67_029173</name>
</gene>
<accession>A0A7J7LSB9</accession>
<evidence type="ECO:0000313" key="13">
    <source>
        <dbReference type="Proteomes" id="UP000541444"/>
    </source>
</evidence>
<keyword evidence="4 9" id="KW-0863">Zinc-finger</keyword>
<dbReference type="GO" id="GO:0005634">
    <property type="term" value="C:nucleus"/>
    <property type="evidence" value="ECO:0007669"/>
    <property type="project" value="UniProtKB-SubCell"/>
</dbReference>
<evidence type="ECO:0000256" key="6">
    <source>
        <dbReference type="ARBA" id="ARBA00023015"/>
    </source>
</evidence>
<dbReference type="Gene3D" id="3.30.160.60">
    <property type="entry name" value="Classic Zinc Finger"/>
    <property type="match status" value="1"/>
</dbReference>
<evidence type="ECO:0000259" key="11">
    <source>
        <dbReference type="PROSITE" id="PS50119"/>
    </source>
</evidence>
<dbReference type="OrthoDB" id="153872at2759"/>
<comment type="caution">
    <text evidence="12">The sequence shown here is derived from an EMBL/GenBank/DDBJ whole genome shotgun (WGS) entry which is preliminary data.</text>
</comment>
<sequence length="290" mass="32100">MKIQCDVCNKEEAAVFCSADEAALCASCDHRVHHANKLASKHHRFSLLHPSSEDVPRCDVCQERRAFLFCKEDRAILCRECDLPIHTANEHTKTHNRFLLTGVKLSSSSTTTTAAATSTTTTLSSSNGCNHPPVKKKDKVMPVSDQPVQSKGGGYIGNTIANGRGSGSTSSISEYLIEMLPGWHVEDLLDSSAPSHGFNKNDVGSLFFDIKSNTDCFSSKDLAIWVPQAPPPRQPQMIEEQKHGLFKELKEVMNVSPNLNQKINNKRWSDHGFRVPQICSPSNKRSRGLW</sequence>
<dbReference type="PANTHER" id="PTHR31832:SF52">
    <property type="entry name" value="B-BOX ZINC FINGER PROTEIN 21"/>
    <property type="match status" value="1"/>
</dbReference>
<evidence type="ECO:0000256" key="5">
    <source>
        <dbReference type="ARBA" id="ARBA00022833"/>
    </source>
</evidence>
<dbReference type="GO" id="GO:0008270">
    <property type="term" value="F:zinc ion binding"/>
    <property type="evidence" value="ECO:0007669"/>
    <property type="project" value="UniProtKB-KW"/>
</dbReference>
<dbReference type="InterPro" id="IPR000315">
    <property type="entry name" value="Znf_B-box"/>
</dbReference>
<dbReference type="InterPro" id="IPR049808">
    <property type="entry name" value="CONSTANS-like_Bbox1"/>
</dbReference>
<feature type="domain" description="B box-type" evidence="11">
    <location>
        <begin position="1"/>
        <end position="47"/>
    </location>
</feature>
<keyword evidence="13" id="KW-1185">Reference proteome</keyword>
<feature type="region of interest" description="Disordered" evidence="10">
    <location>
        <begin position="116"/>
        <end position="156"/>
    </location>
</feature>
<dbReference type="InterPro" id="IPR051979">
    <property type="entry name" value="B-box_zinc_finger"/>
</dbReference>
<evidence type="ECO:0000256" key="8">
    <source>
        <dbReference type="ARBA" id="ARBA00023242"/>
    </source>
</evidence>
<evidence type="ECO:0000256" key="2">
    <source>
        <dbReference type="ARBA" id="ARBA00022723"/>
    </source>
</evidence>
<keyword evidence="8" id="KW-0539">Nucleus</keyword>
<dbReference type="Pfam" id="PF00643">
    <property type="entry name" value="zf-B_box"/>
    <property type="match status" value="1"/>
</dbReference>